<protein>
    <submittedName>
        <fullName evidence="2">Uncharacterized protein</fullName>
    </submittedName>
</protein>
<feature type="region of interest" description="Disordered" evidence="1">
    <location>
        <begin position="591"/>
        <end position="689"/>
    </location>
</feature>
<evidence type="ECO:0000313" key="2">
    <source>
        <dbReference type="EMBL" id="KAK8782806.1"/>
    </source>
</evidence>
<feature type="region of interest" description="Disordered" evidence="1">
    <location>
        <begin position="1"/>
        <end position="42"/>
    </location>
</feature>
<keyword evidence="3" id="KW-1185">Reference proteome</keyword>
<feature type="region of interest" description="Disordered" evidence="1">
    <location>
        <begin position="154"/>
        <end position="173"/>
    </location>
</feature>
<evidence type="ECO:0000256" key="1">
    <source>
        <dbReference type="SAM" id="MobiDB-lite"/>
    </source>
</evidence>
<sequence>MEDLMEGSSLASTSEAATSSQENTEDNSEKKHSGVGTEDTTEVTAQLEATVEEPTASVKSQHPTFQADGNCDLLIPSLLSSLDPIVHHADPLYAMKKMYQGISQDFSTVLSPQVAGVPQVSDESEKQQLVSCSTCYDFTNHDYYLSQQEKHPGGAFEQFLSPSNNSVDDRQRPVPDLLCGDDCHFQAPGMAPQFGLLPLSAEMRAAAPEHEGGSGGSMPPSVDEKSFINFLFSNMSNDDIEDRAGPLDLFQINSNVGFLQDNVDVFSQLNAVPLVDYNNNVLSFHGERGYQEATTTDEIGRRTDMSAETDAPSGRMHAFSEATEVPTYMASADTSLARDPPSQRLQPAVQEENHVATKVFRAELCSGVPEFLQTLQEKKIDDAAVQLGLVQPLARPTNVSTEPERNYDLLRLSPERCAWPKARTPFSDGNVLASTPASEDTPKFRRRNVRNFFSDGNTRDTANIAGQVQHSEPPTVKAPTAWPLKPIFVTGKEWMKRCAPLKPVFVRQQPPPMPLSLKPVFLAPQQHQHLAWTMSKSARNAPADSNRDMWTRETSLVCGAPGCFRNNEIDIEDVIAGLTEDTAMLQPLLVASQAQSSQQESSSSDNSTGQTEQGGSSSEEGGDSNSCTTGTSVNASEDSAHSSSTTPVPTQRSIYSASYGTTDQDEQGPNEEPQSETVATATGRDNSWGLHSEVPLSMTTDEFDRSALHFDFPLATTGDESTDDAASSFNEAYPSSAKKTLTLRSLMPTITEEDQE</sequence>
<comment type="caution">
    <text evidence="2">The sequence shown here is derived from an EMBL/GenBank/DDBJ whole genome shotgun (WGS) entry which is preliminary data.</text>
</comment>
<dbReference type="AlphaFoldDB" id="A0AAQ4F6T0"/>
<gene>
    <name evidence="2" type="ORF">V5799_015859</name>
</gene>
<feature type="compositionally biased region" description="Polar residues" evidence="1">
    <location>
        <begin position="627"/>
        <end position="662"/>
    </location>
</feature>
<evidence type="ECO:0000313" key="3">
    <source>
        <dbReference type="Proteomes" id="UP001321473"/>
    </source>
</evidence>
<feature type="compositionally biased region" description="Polar residues" evidence="1">
    <location>
        <begin position="675"/>
        <end position="685"/>
    </location>
</feature>
<organism evidence="2 3">
    <name type="scientific">Amblyomma americanum</name>
    <name type="common">Lone star tick</name>
    <dbReference type="NCBI Taxonomy" id="6943"/>
    <lineage>
        <taxon>Eukaryota</taxon>
        <taxon>Metazoa</taxon>
        <taxon>Ecdysozoa</taxon>
        <taxon>Arthropoda</taxon>
        <taxon>Chelicerata</taxon>
        <taxon>Arachnida</taxon>
        <taxon>Acari</taxon>
        <taxon>Parasitiformes</taxon>
        <taxon>Ixodida</taxon>
        <taxon>Ixodoidea</taxon>
        <taxon>Ixodidae</taxon>
        <taxon>Amblyomminae</taxon>
        <taxon>Amblyomma</taxon>
    </lineage>
</organism>
<reference evidence="2 3" key="1">
    <citation type="journal article" date="2023" name="Arcadia Sci">
        <title>De novo assembly of a long-read Amblyomma americanum tick genome.</title>
        <authorList>
            <person name="Chou S."/>
            <person name="Poskanzer K.E."/>
            <person name="Rollins M."/>
            <person name="Thuy-Boun P.S."/>
        </authorList>
    </citation>
    <scope>NUCLEOTIDE SEQUENCE [LARGE SCALE GENOMIC DNA]</scope>
    <source>
        <strain evidence="2">F_SG_1</strain>
        <tissue evidence="2">Salivary glands</tissue>
    </source>
</reference>
<feature type="compositionally biased region" description="Low complexity" evidence="1">
    <location>
        <begin position="8"/>
        <end position="22"/>
    </location>
</feature>
<feature type="compositionally biased region" description="Low complexity" evidence="1">
    <location>
        <begin position="591"/>
        <end position="626"/>
    </location>
</feature>
<accession>A0AAQ4F6T0</accession>
<proteinExistence type="predicted"/>
<dbReference type="EMBL" id="JARKHS020006268">
    <property type="protein sequence ID" value="KAK8782806.1"/>
    <property type="molecule type" value="Genomic_DNA"/>
</dbReference>
<dbReference type="Proteomes" id="UP001321473">
    <property type="component" value="Unassembled WGS sequence"/>
</dbReference>
<name>A0AAQ4F6T0_AMBAM</name>